<accession>A0A9N8HPM1</accession>
<evidence type="ECO:0000256" key="1">
    <source>
        <dbReference type="ARBA" id="ARBA00022448"/>
    </source>
</evidence>
<dbReference type="GO" id="GO:0016887">
    <property type="term" value="F:ATP hydrolysis activity"/>
    <property type="evidence" value="ECO:0007669"/>
    <property type="project" value="InterPro"/>
</dbReference>
<dbReference type="Proteomes" id="UP001153069">
    <property type="component" value="Unassembled WGS sequence"/>
</dbReference>
<name>A0A9N8HPM1_9STRA</name>
<feature type="signal peptide" evidence="3">
    <location>
        <begin position="1"/>
        <end position="23"/>
    </location>
</feature>
<dbReference type="SUPFAM" id="SSF52540">
    <property type="entry name" value="P-loop containing nucleoside triphosphate hydrolases"/>
    <property type="match status" value="1"/>
</dbReference>
<evidence type="ECO:0000313" key="6">
    <source>
        <dbReference type="Proteomes" id="UP001153069"/>
    </source>
</evidence>
<keyword evidence="6" id="KW-1185">Reference proteome</keyword>
<dbReference type="PANTHER" id="PTHR19241">
    <property type="entry name" value="ATP-BINDING CASSETTE TRANSPORTER"/>
    <property type="match status" value="1"/>
</dbReference>
<organism evidence="5 6">
    <name type="scientific">Seminavis robusta</name>
    <dbReference type="NCBI Taxonomy" id="568900"/>
    <lineage>
        <taxon>Eukaryota</taxon>
        <taxon>Sar</taxon>
        <taxon>Stramenopiles</taxon>
        <taxon>Ochrophyta</taxon>
        <taxon>Bacillariophyta</taxon>
        <taxon>Bacillariophyceae</taxon>
        <taxon>Bacillariophycidae</taxon>
        <taxon>Naviculales</taxon>
        <taxon>Naviculaceae</taxon>
        <taxon>Seminavis</taxon>
    </lineage>
</organism>
<proteinExistence type="predicted"/>
<reference evidence="5" key="1">
    <citation type="submission" date="2020-06" db="EMBL/GenBank/DDBJ databases">
        <authorList>
            <consortium name="Plant Systems Biology data submission"/>
        </authorList>
    </citation>
    <scope>NUCLEOTIDE SEQUENCE</scope>
    <source>
        <strain evidence="5">D6</strain>
    </source>
</reference>
<keyword evidence="2" id="KW-0812">Transmembrane</keyword>
<evidence type="ECO:0000313" key="5">
    <source>
        <dbReference type="EMBL" id="CAB9520210.1"/>
    </source>
</evidence>
<keyword evidence="3" id="KW-0732">Signal</keyword>
<dbReference type="OrthoDB" id="46162at2759"/>
<comment type="caution">
    <text evidence="5">The sequence shown here is derived from an EMBL/GenBank/DDBJ whole genome shotgun (WGS) entry which is preliminary data.</text>
</comment>
<evidence type="ECO:0000256" key="2">
    <source>
        <dbReference type="SAM" id="Phobius"/>
    </source>
</evidence>
<dbReference type="Pfam" id="PF00005">
    <property type="entry name" value="ABC_tran"/>
    <property type="match status" value="1"/>
</dbReference>
<gene>
    <name evidence="5" type="ORF">SEMRO_1083_G239310.1</name>
</gene>
<keyword evidence="2" id="KW-1133">Transmembrane helix</keyword>
<keyword evidence="2" id="KW-0472">Membrane</keyword>
<feature type="chain" id="PRO_5040195909" evidence="3">
    <location>
        <begin position="24"/>
        <end position="231"/>
    </location>
</feature>
<feature type="domain" description="ABC transporter" evidence="4">
    <location>
        <begin position="60"/>
        <end position="205"/>
    </location>
</feature>
<protein>
    <submittedName>
        <fullName evidence="5">Transporter G family member</fullName>
    </submittedName>
</protein>
<evidence type="ECO:0000256" key="3">
    <source>
        <dbReference type="SAM" id="SignalP"/>
    </source>
</evidence>
<evidence type="ECO:0000259" key="4">
    <source>
        <dbReference type="Pfam" id="PF00005"/>
    </source>
</evidence>
<dbReference type="InterPro" id="IPR003439">
    <property type="entry name" value="ABC_transporter-like_ATP-bd"/>
</dbReference>
<dbReference type="AlphaFoldDB" id="A0A9N8HPM1"/>
<dbReference type="EMBL" id="CAICTM010001081">
    <property type="protein sequence ID" value="CAB9520210.1"/>
    <property type="molecule type" value="Genomic_DNA"/>
</dbReference>
<keyword evidence="1" id="KW-0813">Transport</keyword>
<feature type="transmembrane region" description="Helical" evidence="2">
    <location>
        <begin position="202"/>
        <end position="223"/>
    </location>
</feature>
<dbReference type="InterPro" id="IPR027417">
    <property type="entry name" value="P-loop_NTPase"/>
</dbReference>
<dbReference type="GO" id="GO:0005524">
    <property type="term" value="F:ATP binding"/>
    <property type="evidence" value="ECO:0007669"/>
    <property type="project" value="InterPro"/>
</dbReference>
<sequence length="231" mass="24899">MRRAPNFASAILGTWVAAKLGLASPDLVSTSRRDTGVASSILSSAREQVKPKDAEEFVFKDIDALLLPGEGTMLLGASSSGKTTLMRTIQDVIGGTAKNRLKGSISMGKLHIPAAEAATTVKDKNYGRMTAFVDQGDINLTPIMTVEETIRFARLCAEGKHDFIDESILEFLKLLGLDHVKDTVVGNSDIRGVSGGQKRRPWIFRVGFPILLAAILATGSEWLGRFKNLGL</sequence>
<dbReference type="Gene3D" id="3.40.50.300">
    <property type="entry name" value="P-loop containing nucleotide triphosphate hydrolases"/>
    <property type="match status" value="1"/>
</dbReference>